<keyword evidence="3" id="KW-1185">Reference proteome</keyword>
<feature type="region of interest" description="Disordered" evidence="1">
    <location>
        <begin position="633"/>
        <end position="685"/>
    </location>
</feature>
<feature type="compositionally biased region" description="Low complexity" evidence="1">
    <location>
        <begin position="14"/>
        <end position="27"/>
    </location>
</feature>
<feature type="region of interest" description="Disordered" evidence="1">
    <location>
        <begin position="929"/>
        <end position="1003"/>
    </location>
</feature>
<dbReference type="Proteomes" id="UP001373714">
    <property type="component" value="Unassembled WGS sequence"/>
</dbReference>
<feature type="compositionally biased region" description="Polar residues" evidence="1">
    <location>
        <begin position="41"/>
        <end position="54"/>
    </location>
</feature>
<gene>
    <name evidence="2" type="ORF">TWF730_010617</name>
</gene>
<dbReference type="EMBL" id="JAVHNS010000008">
    <property type="protein sequence ID" value="KAK6346287.1"/>
    <property type="molecule type" value="Genomic_DNA"/>
</dbReference>
<sequence>MSVAYPGQNNPGPSSDSFSASAAFSFDQHNATQVFGAMNGDPQSQMQNQMSGQIPTQSLSVPMIQVNHTGFASDYDMGNAPRDEDIDIDLDLDTYDEDDDMNLDDLSATPAVVDDIMDEAANIPAPNSIYGQPALSVPSGRFHHMDQANDEEMVDDALSQAVNEVMTDAEPPEVPAQFGFQSLQPIAPLHQFQGQQQQQQPAAQHIEQPAQEPQSQASQPTQQLSQIVEQPSQELQSQASQPTQLLPATESGVSNAEASVSPEKSAAAQEVPTVAEPSANPPSAPLEAEPLQSQPPPSEVQNVEESHSDERTLETEKVPLTEESTEPATPPPHSSTDGDELKTPQAPDHSTPKLQTPQSVVDPLRISQAETVALENPTPDVNQRDWYISDGQAASGSPHAPQYPAHQEIPTSPLHGPSGSGSPPQSFPSDPEAQHPHTPHSEQDTEREALSQPSDTITAQSPHDQTHGEAHEPVPEDDHTDNAHADPLLTHPVVVVYRDLEFSLFPISSESSNLPETCFLPDRAHLGTPLNKLVAALRDVLGEEFTASEELVLNFTALGVEFEEENQQMNNFTLYDLLGLFSKLLAQDGIDEPRPLEISLTSRKKYIPKLEMIHSHIVGGGGLASWRNMVAATRNPTDGHNDNPPHQYSDHEDEDKKPHSGGHAPGPSEKAGATNEVQAEHNDDELELEEFEKGLSGDDGYYDTDIHQTDAREETTAVATIDVPQSPSQVTPEKRKASFARETSNTDVSQVPETQLSQQIEATPNKKLRLNIVDMVHDDNDEASFVTAREKEQDTSVAYSGPRSYGFPDSPGSHEEPEFEAQRPGKDDGLLNFDEDNTHEGGNVQLFEEEDEKSSSTLQEVADGDIGGPVALQGPDGQAGGANNTNWQEWTYTEDDGAEHGVAYGLPGDLDESADAAAAAFELGPNEFAEFPLPFSDAGDGEPEYDDDDDAPLLGLDHHDTLSTTTSTKRARDDDEEEIEDELSEAGELRDSPTPASKKHRTL</sequence>
<feature type="region of interest" description="Disordered" evidence="1">
    <location>
        <begin position="191"/>
        <end position="485"/>
    </location>
</feature>
<comment type="caution">
    <text evidence="2">The sequence shown here is derived from an EMBL/GenBank/DDBJ whole genome shotgun (WGS) entry which is preliminary data.</text>
</comment>
<name>A0AAV9UNS6_9PEZI</name>
<feature type="compositionally biased region" description="Basic and acidic residues" evidence="1">
    <location>
        <begin position="637"/>
        <end position="658"/>
    </location>
</feature>
<reference evidence="2 3" key="1">
    <citation type="submission" date="2019-10" db="EMBL/GenBank/DDBJ databases">
        <authorList>
            <person name="Palmer J.M."/>
        </authorList>
    </citation>
    <scope>NUCLEOTIDE SEQUENCE [LARGE SCALE GENOMIC DNA]</scope>
    <source>
        <strain evidence="2 3">TWF730</strain>
    </source>
</reference>
<feature type="compositionally biased region" description="Polar residues" evidence="1">
    <location>
        <begin position="227"/>
        <end position="258"/>
    </location>
</feature>
<feature type="compositionally biased region" description="Acidic residues" evidence="1">
    <location>
        <begin position="939"/>
        <end position="951"/>
    </location>
</feature>
<dbReference type="Pfam" id="PF10336">
    <property type="entry name" value="DUF2420"/>
    <property type="match status" value="1"/>
</dbReference>
<feature type="compositionally biased region" description="Low complexity" evidence="1">
    <location>
        <begin position="410"/>
        <end position="431"/>
    </location>
</feature>
<feature type="compositionally biased region" description="Basic and acidic residues" evidence="1">
    <location>
        <begin position="432"/>
        <end position="449"/>
    </location>
</feature>
<dbReference type="AlphaFoldDB" id="A0AAV9UNS6"/>
<evidence type="ECO:0000313" key="3">
    <source>
        <dbReference type="Proteomes" id="UP001373714"/>
    </source>
</evidence>
<evidence type="ECO:0000256" key="1">
    <source>
        <dbReference type="SAM" id="MobiDB-lite"/>
    </source>
</evidence>
<feature type="compositionally biased region" description="Basic and acidic residues" evidence="1">
    <location>
        <begin position="464"/>
        <end position="484"/>
    </location>
</feature>
<evidence type="ECO:0000313" key="2">
    <source>
        <dbReference type="EMBL" id="KAK6346287.1"/>
    </source>
</evidence>
<feature type="compositionally biased region" description="Basic and acidic residues" evidence="1">
    <location>
        <begin position="812"/>
        <end position="829"/>
    </location>
</feature>
<feature type="region of interest" description="Disordered" evidence="1">
    <location>
        <begin position="786"/>
        <end position="887"/>
    </location>
</feature>
<feature type="compositionally biased region" description="Polar residues" evidence="1">
    <location>
        <begin position="741"/>
        <end position="762"/>
    </location>
</feature>
<feature type="compositionally biased region" description="Acidic residues" evidence="1">
    <location>
        <begin position="974"/>
        <end position="985"/>
    </location>
</feature>
<feature type="compositionally biased region" description="Basic and acidic residues" evidence="1">
    <location>
        <begin position="304"/>
        <end position="320"/>
    </location>
</feature>
<feature type="compositionally biased region" description="Low complexity" evidence="1">
    <location>
        <begin position="191"/>
        <end position="226"/>
    </location>
</feature>
<dbReference type="InterPro" id="IPR018822">
    <property type="entry name" value="UPF0646"/>
</dbReference>
<proteinExistence type="predicted"/>
<feature type="compositionally biased region" description="Polar residues" evidence="1">
    <location>
        <begin position="451"/>
        <end position="463"/>
    </location>
</feature>
<feature type="region of interest" description="Disordered" evidence="1">
    <location>
        <begin position="1"/>
        <end position="54"/>
    </location>
</feature>
<protein>
    <submittedName>
        <fullName evidence="2">Uncharacterized protein</fullName>
    </submittedName>
</protein>
<organism evidence="2 3">
    <name type="scientific">Orbilia blumenaviensis</name>
    <dbReference type="NCBI Taxonomy" id="1796055"/>
    <lineage>
        <taxon>Eukaryota</taxon>
        <taxon>Fungi</taxon>
        <taxon>Dikarya</taxon>
        <taxon>Ascomycota</taxon>
        <taxon>Pezizomycotina</taxon>
        <taxon>Orbiliomycetes</taxon>
        <taxon>Orbiliales</taxon>
        <taxon>Orbiliaceae</taxon>
        <taxon>Orbilia</taxon>
    </lineage>
</organism>
<accession>A0AAV9UNS6</accession>
<feature type="region of interest" description="Disordered" evidence="1">
    <location>
        <begin position="717"/>
        <end position="762"/>
    </location>
</feature>